<protein>
    <submittedName>
        <fullName evidence="1">Uncharacterized protein</fullName>
    </submittedName>
</protein>
<evidence type="ECO:0000313" key="1">
    <source>
        <dbReference type="EMBL" id="CAA2409854.1"/>
    </source>
</evidence>
<accession>A0A679KLG8</accession>
<name>A0A679KLG8_9CAUD</name>
<evidence type="ECO:0000313" key="2">
    <source>
        <dbReference type="Proteomes" id="UP000464334"/>
    </source>
</evidence>
<sequence>MKDRIWLAVLVTLFAGAVVAGAIVGHELYQARAEAKRLKPTNLAMWQGIAPQTYVQYDREQGIICLATGESLEAALKAKTYRCERAE</sequence>
<reference evidence="1 2" key="1">
    <citation type="submission" date="2019-12" db="EMBL/GenBank/DDBJ databases">
        <authorList>
            <person name="Ansaldi M."/>
            <person name="Clavijo F."/>
        </authorList>
    </citation>
    <scope>NUCLEOTIDE SEQUENCE [LARGE SCALE GENOMIC DNA]</scope>
</reference>
<proteinExistence type="predicted"/>
<dbReference type="RefSeq" id="YP_010742797.1">
    <property type="nucleotide sequence ID" value="NC_073092.1"/>
</dbReference>
<dbReference type="EMBL" id="LR743530">
    <property type="protein sequence ID" value="CAA2409854.1"/>
    <property type="molecule type" value="Genomic_DNA"/>
</dbReference>
<dbReference type="GeneID" id="79707337"/>
<dbReference type="KEGG" id="vg:79707337"/>
<organism evidence="1 2">
    <name type="scientific">Xanthomonas phage Suba</name>
    <dbReference type="NCBI Taxonomy" id="2674975"/>
    <lineage>
        <taxon>Viruses</taxon>
        <taxon>Duplodnaviria</taxon>
        <taxon>Heunggongvirae</taxon>
        <taxon>Uroviricota</taxon>
        <taxon>Caudoviricetes</taxon>
        <taxon>Stanbaylleyvirinae</taxon>
        <taxon>Subavirus</taxon>
        <taxon>Subavirus suba</taxon>
    </lineage>
</organism>
<dbReference type="Proteomes" id="UP000464334">
    <property type="component" value="Chromosome"/>
</dbReference>
<keyword evidence="2" id="KW-1185">Reference proteome</keyword>